<dbReference type="OrthoDB" id="363309at2"/>
<dbReference type="RefSeq" id="WP_002703700.1">
    <property type="nucleotide sequence ID" value="NZ_AGRW01000043.1"/>
</dbReference>
<accession>H7EJX0</accession>
<proteinExistence type="predicted"/>
<reference evidence="1 2" key="1">
    <citation type="submission" date="2011-09" db="EMBL/GenBank/DDBJ databases">
        <title>The draft genome of Treponema saccharophilum DSM 2985.</title>
        <authorList>
            <consortium name="US DOE Joint Genome Institute (JGI-PGF)"/>
            <person name="Lucas S."/>
            <person name="Copeland A."/>
            <person name="Lapidus A."/>
            <person name="Glavina del Rio T."/>
            <person name="Dalin E."/>
            <person name="Tice H."/>
            <person name="Bruce D."/>
            <person name="Goodwin L."/>
            <person name="Pitluck S."/>
            <person name="Peters L."/>
            <person name="Kyrpides N."/>
            <person name="Mavromatis K."/>
            <person name="Ivanova N."/>
            <person name="Markowitz V."/>
            <person name="Cheng J.-F."/>
            <person name="Hugenholtz P."/>
            <person name="Woyke T."/>
            <person name="Wu D."/>
            <person name="Gronow S."/>
            <person name="Wellnitz S."/>
            <person name="Brambilla E."/>
            <person name="Klenk H.-P."/>
            <person name="Eisen J.A."/>
        </authorList>
    </citation>
    <scope>NUCLEOTIDE SEQUENCE [LARGE SCALE GENOMIC DNA]</scope>
    <source>
        <strain evidence="1 2">DSM 2985</strain>
    </source>
</reference>
<dbReference type="AlphaFoldDB" id="H7EJX0"/>
<gene>
    <name evidence="1" type="ORF">TresaDRAFT_1393</name>
</gene>
<dbReference type="Proteomes" id="UP000003571">
    <property type="component" value="Unassembled WGS sequence"/>
</dbReference>
<dbReference type="EMBL" id="AGRW01000043">
    <property type="protein sequence ID" value="EIC02057.1"/>
    <property type="molecule type" value="Genomic_DNA"/>
</dbReference>
<evidence type="ECO:0000313" key="1">
    <source>
        <dbReference type="EMBL" id="EIC02057.1"/>
    </source>
</evidence>
<keyword evidence="2" id="KW-1185">Reference proteome</keyword>
<comment type="caution">
    <text evidence="1">The sequence shown here is derived from an EMBL/GenBank/DDBJ whole genome shotgun (WGS) entry which is preliminary data.</text>
</comment>
<organism evidence="1 2">
    <name type="scientific">Treponema saccharophilum DSM 2985</name>
    <dbReference type="NCBI Taxonomy" id="907348"/>
    <lineage>
        <taxon>Bacteria</taxon>
        <taxon>Pseudomonadati</taxon>
        <taxon>Spirochaetota</taxon>
        <taxon>Spirochaetia</taxon>
        <taxon>Spirochaetales</taxon>
        <taxon>Treponemataceae</taxon>
        <taxon>Treponema</taxon>
    </lineage>
</organism>
<evidence type="ECO:0000313" key="2">
    <source>
        <dbReference type="Proteomes" id="UP000003571"/>
    </source>
</evidence>
<protein>
    <submittedName>
        <fullName evidence="1">Uncharacterized protein</fullName>
    </submittedName>
</protein>
<dbReference type="STRING" id="907348.TresaDRAFT_1393"/>
<dbReference type="PATRIC" id="fig|907348.3.peg.1165"/>
<sequence>MTQTFADWTAYDDWLIKNYNEFAVFELNENDDHTVTAQYREKNLDAEKSGEKKKEDK</sequence>
<name>H7EJX0_9SPIR</name>